<accession>A0ABY0TE16</accession>
<keyword evidence="3" id="KW-1185">Reference proteome</keyword>
<evidence type="ECO:0000256" key="1">
    <source>
        <dbReference type="SAM" id="Phobius"/>
    </source>
</evidence>
<evidence type="ECO:0000313" key="2">
    <source>
        <dbReference type="EMBL" id="SDQ68877.1"/>
    </source>
</evidence>
<proteinExistence type="predicted"/>
<protein>
    <submittedName>
        <fullName evidence="2">Uncharacterized protein</fullName>
    </submittedName>
</protein>
<comment type="caution">
    <text evidence="2">The sequence shown here is derived from an EMBL/GenBank/DDBJ whole genome shotgun (WGS) entry which is preliminary data.</text>
</comment>
<dbReference type="EMBL" id="FNKY01000001">
    <property type="protein sequence ID" value="SDQ68877.1"/>
    <property type="molecule type" value="Genomic_DNA"/>
</dbReference>
<organism evidence="2 3">
    <name type="scientific">Nitrosospira multiformis</name>
    <dbReference type="NCBI Taxonomy" id="1231"/>
    <lineage>
        <taxon>Bacteria</taxon>
        <taxon>Pseudomonadati</taxon>
        <taxon>Pseudomonadota</taxon>
        <taxon>Betaproteobacteria</taxon>
        <taxon>Nitrosomonadales</taxon>
        <taxon>Nitrosomonadaceae</taxon>
        <taxon>Nitrosospira</taxon>
    </lineage>
</organism>
<reference evidence="2 3" key="1">
    <citation type="submission" date="2016-10" db="EMBL/GenBank/DDBJ databases">
        <authorList>
            <person name="Varghese N."/>
            <person name="Submissions S."/>
        </authorList>
    </citation>
    <scope>NUCLEOTIDE SEQUENCE [LARGE SCALE GENOMIC DNA]</scope>
    <source>
        <strain evidence="2 3">Nl1</strain>
    </source>
</reference>
<feature type="transmembrane region" description="Helical" evidence="1">
    <location>
        <begin position="155"/>
        <end position="171"/>
    </location>
</feature>
<dbReference type="RefSeq" id="WP_074632053.1">
    <property type="nucleotide sequence ID" value="NZ_FNKY01000001.1"/>
</dbReference>
<sequence length="176" mass="20134">MVDDIPVFDLTLGSIRFKRMSDLERGSLFSYVSTSTPVEEIEVSEQGLNITQSKVKSAYKWDEITRASIVTRTIFKGIGVTGRDEPQKIITLEAPGKRFQFDISPTFPDLKGTTLLRTIVTHYLTIEEIDERVPGFKPRKDDPIRNLNQGENRRIWMVVGAFLLFVIYLIYERASS</sequence>
<keyword evidence="1" id="KW-0812">Transmembrane</keyword>
<evidence type="ECO:0000313" key="3">
    <source>
        <dbReference type="Proteomes" id="UP000183471"/>
    </source>
</evidence>
<gene>
    <name evidence="2" type="ORF">SAMN05216402_1865</name>
</gene>
<name>A0ABY0TE16_9PROT</name>
<dbReference type="Proteomes" id="UP000183471">
    <property type="component" value="Unassembled WGS sequence"/>
</dbReference>
<keyword evidence="1" id="KW-1133">Transmembrane helix</keyword>
<keyword evidence="1" id="KW-0472">Membrane</keyword>